<comment type="similarity">
    <text evidence="1">Belongs to the methyltransferase superfamily. L-isoaspartyl/D-aspartyl protein methyltransferase family.</text>
</comment>
<dbReference type="Pfam" id="PF01135">
    <property type="entry name" value="PCMT"/>
    <property type="match status" value="1"/>
</dbReference>
<evidence type="ECO:0000256" key="2">
    <source>
        <dbReference type="ARBA" id="ARBA00013346"/>
    </source>
</evidence>
<reference evidence="4" key="2">
    <citation type="journal article" date="2023" name="Microbiome">
        <title>Synthase-selected sorting approach identifies a beta-lactone synthase in a nudibranch symbiotic bacterium.</title>
        <authorList>
            <person name="Dzunkova M."/>
            <person name="La Clair J.J."/>
            <person name="Tyml T."/>
            <person name="Doud D."/>
            <person name="Schulz F."/>
            <person name="Piquer-Esteban S."/>
            <person name="Porcel Sanchis D."/>
            <person name="Osborn A."/>
            <person name="Robinson D."/>
            <person name="Louie K.B."/>
            <person name="Bowen B.P."/>
            <person name="Bowers R.M."/>
            <person name="Lee J."/>
            <person name="Arnau V."/>
            <person name="Diaz-Villanueva W."/>
            <person name="Stepanauskas R."/>
            <person name="Gosliner T."/>
            <person name="Date S.V."/>
            <person name="Northen T.R."/>
            <person name="Cheng J.F."/>
            <person name="Burkart M.D."/>
            <person name="Woyke T."/>
        </authorList>
    </citation>
    <scope>NUCLEOTIDE SEQUENCE</scope>
    <source>
        <strain evidence="4">Df01</strain>
    </source>
</reference>
<dbReference type="InterPro" id="IPR029063">
    <property type="entry name" value="SAM-dependent_MTases_sf"/>
</dbReference>
<accession>A0ABT7QL91</accession>
<comment type="caution">
    <text evidence="4">The sequence shown here is derived from an EMBL/GenBank/DDBJ whole genome shotgun (WGS) entry which is preliminary data.</text>
</comment>
<dbReference type="PANTHER" id="PTHR11579">
    <property type="entry name" value="PROTEIN-L-ISOASPARTATE O-METHYLTRANSFERASE"/>
    <property type="match status" value="1"/>
</dbReference>
<dbReference type="PANTHER" id="PTHR11579:SF18">
    <property type="entry name" value="PROTEIN-L-ISOASPARTATE O-METHYLTRANSFERASE"/>
    <property type="match status" value="1"/>
</dbReference>
<sequence length="209" mass="22687">MIEQQIRTWDVLDNAVLSLYDDIRRADFVAAAALKDLAYADVELPIGHGQFMLEPKLEARMLQTLALHKHEEVLHIGTGSGFFAALLGRLTAKVVSMEIIPELSAAATTRLQSHGVNNVTIRTADGACGTLSGELYDAIVLTASTPVISPNFLRQLKNGGRLLAVEGTAPVMTLTLLEKRTSDIVLRKSILETCLPPLQNAPLLPTFTF</sequence>
<evidence type="ECO:0000256" key="3">
    <source>
        <dbReference type="ARBA" id="ARBA00030757"/>
    </source>
</evidence>
<proteinExistence type="inferred from homology"/>
<dbReference type="SUPFAM" id="SSF53335">
    <property type="entry name" value="S-adenosyl-L-methionine-dependent methyltransferases"/>
    <property type="match status" value="1"/>
</dbReference>
<name>A0ABT7QL91_9GAMM</name>
<dbReference type="Proteomes" id="UP001168167">
    <property type="component" value="Unassembled WGS sequence"/>
</dbReference>
<evidence type="ECO:0000313" key="5">
    <source>
        <dbReference type="Proteomes" id="UP001168167"/>
    </source>
</evidence>
<dbReference type="Gene3D" id="3.40.50.150">
    <property type="entry name" value="Vaccinia Virus protein VP39"/>
    <property type="match status" value="1"/>
</dbReference>
<keyword evidence="5" id="KW-1185">Reference proteome</keyword>
<protein>
    <recommendedName>
        <fullName evidence="2">Protein-L-isoaspartate O-methyltransferase</fullName>
    </recommendedName>
    <alternativeName>
        <fullName evidence="3">Protein L-isoaspartyl methyltransferase</fullName>
    </alternativeName>
</protein>
<reference evidence="4" key="1">
    <citation type="submission" date="2022-08" db="EMBL/GenBank/DDBJ databases">
        <authorList>
            <person name="Dzunkova M."/>
            <person name="La Clair J."/>
            <person name="Tyml T."/>
            <person name="Doud D."/>
            <person name="Schulz F."/>
            <person name="Piquer S."/>
            <person name="Porcel Sanchis D."/>
            <person name="Osborn A."/>
            <person name="Robinson D."/>
            <person name="Louie K.B."/>
            <person name="Bowen B.P."/>
            <person name="Bowers R."/>
            <person name="Lee J."/>
            <person name="Arnau Llombart V."/>
            <person name="Diaz Villanueva W."/>
            <person name="Gosliner T."/>
            <person name="Northen T."/>
            <person name="Cheng J.-F."/>
            <person name="Burkart M.D."/>
            <person name="Woyke T."/>
        </authorList>
    </citation>
    <scope>NUCLEOTIDE SEQUENCE</scope>
    <source>
        <strain evidence="4">Df01</strain>
    </source>
</reference>
<dbReference type="EMBL" id="JANQAO010000002">
    <property type="protein sequence ID" value="MDM5147474.1"/>
    <property type="molecule type" value="Genomic_DNA"/>
</dbReference>
<gene>
    <name evidence="4" type="ORF">NQX30_03695</name>
</gene>
<evidence type="ECO:0000256" key="1">
    <source>
        <dbReference type="ARBA" id="ARBA00005369"/>
    </source>
</evidence>
<organism evidence="4 5">
    <name type="scientific">Candidatus Doriopsillibacter californiensis</name>
    <dbReference type="NCBI Taxonomy" id="2970740"/>
    <lineage>
        <taxon>Bacteria</taxon>
        <taxon>Pseudomonadati</taxon>
        <taxon>Pseudomonadota</taxon>
        <taxon>Gammaproteobacteria</taxon>
        <taxon>Candidatus Tethybacterales</taxon>
        <taxon>Candidatus Persebacteraceae</taxon>
        <taxon>Candidatus Doriopsillibacter</taxon>
    </lineage>
</organism>
<dbReference type="InterPro" id="IPR000682">
    <property type="entry name" value="PCMT"/>
</dbReference>
<evidence type="ECO:0000313" key="4">
    <source>
        <dbReference type="EMBL" id="MDM5147474.1"/>
    </source>
</evidence>
<dbReference type="CDD" id="cd02440">
    <property type="entry name" value="AdoMet_MTases"/>
    <property type="match status" value="1"/>
</dbReference>